<dbReference type="Gene3D" id="1.10.287.470">
    <property type="entry name" value="Helix hairpin bin"/>
    <property type="match status" value="1"/>
</dbReference>
<organism evidence="6 7">
    <name type="scientific">Pyxidicoccus parkwayensis</name>
    <dbReference type="NCBI Taxonomy" id="2813578"/>
    <lineage>
        <taxon>Bacteria</taxon>
        <taxon>Pseudomonadati</taxon>
        <taxon>Myxococcota</taxon>
        <taxon>Myxococcia</taxon>
        <taxon>Myxococcales</taxon>
        <taxon>Cystobacterineae</taxon>
        <taxon>Myxococcaceae</taxon>
        <taxon>Pyxidicoccus</taxon>
    </lineage>
</organism>
<evidence type="ECO:0000313" key="7">
    <source>
        <dbReference type="Proteomes" id="UP000662747"/>
    </source>
</evidence>
<dbReference type="Gene3D" id="2.40.420.20">
    <property type="match status" value="1"/>
</dbReference>
<evidence type="ECO:0000259" key="3">
    <source>
        <dbReference type="Pfam" id="PF25917"/>
    </source>
</evidence>
<feature type="domain" description="CusB-like beta-barrel" evidence="4">
    <location>
        <begin position="223"/>
        <end position="297"/>
    </location>
</feature>
<proteinExistence type="inferred from homology"/>
<dbReference type="SUPFAM" id="SSF111369">
    <property type="entry name" value="HlyD-like secretion proteins"/>
    <property type="match status" value="1"/>
</dbReference>
<evidence type="ECO:0000259" key="4">
    <source>
        <dbReference type="Pfam" id="PF25954"/>
    </source>
</evidence>
<evidence type="ECO:0000256" key="1">
    <source>
        <dbReference type="ARBA" id="ARBA00009477"/>
    </source>
</evidence>
<keyword evidence="7" id="KW-1185">Reference proteome</keyword>
<dbReference type="InterPro" id="IPR058792">
    <property type="entry name" value="Beta-barrel_RND_2"/>
</dbReference>
<feature type="transmembrane region" description="Helical" evidence="2">
    <location>
        <begin position="27"/>
        <end position="45"/>
    </location>
</feature>
<dbReference type="Gene3D" id="2.40.30.170">
    <property type="match status" value="1"/>
</dbReference>
<sequence length="398" mass="42119">MTSHATAPSEAAQPLSSQPVRKSNRKYWILGILTLFAVVGVLVGIKAMQIGAMIDAGSSFVPPPEAVTSAKVEAVEWQAARGAVGSILAVRGVTLGAEMSGIVREIGFENGSVVKKGQVLLKLDTTSESAQLTGAEADAQLSQLTLARVKKLHEQGANTQSELESAQARSVQAEASATNLRAIISKKVIRAPFDGRIGIRQVELGQVISPGSPIASLQSVDPVYVEFLLPQQALLDARVGQKVRVHVDVFPGNTWEGELTTINPEVEVSTRNVRMRATVPNPDGRLLPGMFSNIEVLAEGKRNVVAIPATAVLFAPYGDSVFVIVDGKDMAGKPSLVAQQRFVRLGERRGDFVEVTSGLTAGETVANNGAFKLRNGATVLVNDALAPKPEAAPQPVDR</sequence>
<dbReference type="NCBIfam" id="TIGR01730">
    <property type="entry name" value="RND_mfp"/>
    <property type="match status" value="1"/>
</dbReference>
<dbReference type="PANTHER" id="PTHR30469">
    <property type="entry name" value="MULTIDRUG RESISTANCE PROTEIN MDTA"/>
    <property type="match status" value="1"/>
</dbReference>
<dbReference type="Pfam" id="PF25917">
    <property type="entry name" value="BSH_RND"/>
    <property type="match status" value="1"/>
</dbReference>
<dbReference type="InterPro" id="IPR058649">
    <property type="entry name" value="CzcB_C"/>
</dbReference>
<dbReference type="InterPro" id="IPR058625">
    <property type="entry name" value="MdtA-like_BSH"/>
</dbReference>
<dbReference type="Proteomes" id="UP000662747">
    <property type="component" value="Chromosome"/>
</dbReference>
<dbReference type="Gene3D" id="2.40.50.100">
    <property type="match status" value="1"/>
</dbReference>
<name>A0ABX7P6V0_9BACT</name>
<feature type="domain" description="Multidrug resistance protein MdtA-like barrel-sandwich hybrid" evidence="3">
    <location>
        <begin position="92"/>
        <end position="213"/>
    </location>
</feature>
<reference evidence="6 7" key="1">
    <citation type="submission" date="2021-02" db="EMBL/GenBank/DDBJ databases">
        <title>De Novo genome assembly of isolated myxobacteria.</title>
        <authorList>
            <person name="Stevens D.C."/>
        </authorList>
    </citation>
    <scope>NUCLEOTIDE SEQUENCE [LARGE SCALE GENOMIC DNA]</scope>
    <source>
        <strain evidence="7">SCPEA02</strain>
    </source>
</reference>
<feature type="domain" description="CzcB-like C-terminal circularly permuted SH3-like" evidence="5">
    <location>
        <begin position="339"/>
        <end position="373"/>
    </location>
</feature>
<accession>A0ABX7P6V0</accession>
<keyword evidence="2" id="KW-0472">Membrane</keyword>
<dbReference type="Pfam" id="PF25954">
    <property type="entry name" value="Beta-barrel_RND_2"/>
    <property type="match status" value="1"/>
</dbReference>
<evidence type="ECO:0000256" key="2">
    <source>
        <dbReference type="SAM" id="Phobius"/>
    </source>
</evidence>
<comment type="similarity">
    <text evidence="1">Belongs to the membrane fusion protein (MFP) (TC 8.A.1) family.</text>
</comment>
<dbReference type="InterPro" id="IPR006143">
    <property type="entry name" value="RND_pump_MFP"/>
</dbReference>
<keyword evidence="2" id="KW-0812">Transmembrane</keyword>
<gene>
    <name evidence="6" type="ORF">JY651_15105</name>
</gene>
<dbReference type="EMBL" id="CP071090">
    <property type="protein sequence ID" value="QSQ26174.1"/>
    <property type="molecule type" value="Genomic_DNA"/>
</dbReference>
<dbReference type="PANTHER" id="PTHR30469:SF11">
    <property type="entry name" value="BLL4320 PROTEIN"/>
    <property type="match status" value="1"/>
</dbReference>
<evidence type="ECO:0000313" key="6">
    <source>
        <dbReference type="EMBL" id="QSQ26174.1"/>
    </source>
</evidence>
<protein>
    <submittedName>
        <fullName evidence="6">Efflux RND transporter periplasmic adaptor subunit</fullName>
    </submittedName>
</protein>
<evidence type="ECO:0000259" key="5">
    <source>
        <dbReference type="Pfam" id="PF25975"/>
    </source>
</evidence>
<dbReference type="Pfam" id="PF25975">
    <property type="entry name" value="CzcB_C"/>
    <property type="match status" value="1"/>
</dbReference>
<keyword evidence="2" id="KW-1133">Transmembrane helix</keyword>